<evidence type="ECO:0000313" key="8">
    <source>
        <dbReference type="Proteomes" id="UP000480350"/>
    </source>
</evidence>
<feature type="transmembrane region" description="Helical" evidence="5">
    <location>
        <begin position="376"/>
        <end position="395"/>
    </location>
</feature>
<dbReference type="PROSITE" id="PS50850">
    <property type="entry name" value="MFS"/>
    <property type="match status" value="1"/>
</dbReference>
<gene>
    <name evidence="7" type="ORF">GQ651_13580</name>
</gene>
<proteinExistence type="predicted"/>
<evidence type="ECO:0000256" key="5">
    <source>
        <dbReference type="SAM" id="Phobius"/>
    </source>
</evidence>
<feature type="transmembrane region" description="Helical" evidence="5">
    <location>
        <begin position="251"/>
        <end position="270"/>
    </location>
</feature>
<evidence type="ECO:0000256" key="4">
    <source>
        <dbReference type="ARBA" id="ARBA00023136"/>
    </source>
</evidence>
<dbReference type="AlphaFoldDB" id="A0A7C9IH87"/>
<feature type="domain" description="Major facilitator superfamily (MFS) profile" evidence="6">
    <location>
        <begin position="1"/>
        <end position="397"/>
    </location>
</feature>
<organism evidence="7 8">
    <name type="scientific">Kangsaoukella pontilimi</name>
    <dbReference type="NCBI Taxonomy" id="2691042"/>
    <lineage>
        <taxon>Bacteria</taxon>
        <taxon>Pseudomonadati</taxon>
        <taxon>Pseudomonadota</taxon>
        <taxon>Alphaproteobacteria</taxon>
        <taxon>Rhodobacterales</taxon>
        <taxon>Paracoccaceae</taxon>
        <taxon>Kangsaoukella</taxon>
    </lineage>
</organism>
<keyword evidence="4 5" id="KW-0472">Membrane</keyword>
<reference evidence="7 8" key="2">
    <citation type="submission" date="2020-03" db="EMBL/GenBank/DDBJ databases">
        <title>Kangsaoukella pontilimi gen. nov., sp. nov., a new member of the family Rhodobacteraceae isolated from a tidal mudflat.</title>
        <authorList>
            <person name="Kim I.S."/>
        </authorList>
    </citation>
    <scope>NUCLEOTIDE SEQUENCE [LARGE SCALE GENOMIC DNA]</scope>
    <source>
        <strain evidence="7 8">GH1-50</strain>
    </source>
</reference>
<evidence type="ECO:0000256" key="1">
    <source>
        <dbReference type="ARBA" id="ARBA00004141"/>
    </source>
</evidence>
<evidence type="ECO:0000256" key="3">
    <source>
        <dbReference type="ARBA" id="ARBA00022989"/>
    </source>
</evidence>
<keyword evidence="8" id="KW-1185">Reference proteome</keyword>
<dbReference type="PROSITE" id="PS00216">
    <property type="entry name" value="SUGAR_TRANSPORT_1"/>
    <property type="match status" value="1"/>
</dbReference>
<dbReference type="Pfam" id="PF07690">
    <property type="entry name" value="MFS_1"/>
    <property type="match status" value="1"/>
</dbReference>
<dbReference type="InterPro" id="IPR036259">
    <property type="entry name" value="MFS_trans_sf"/>
</dbReference>
<evidence type="ECO:0000259" key="6">
    <source>
        <dbReference type="PROSITE" id="PS50850"/>
    </source>
</evidence>
<evidence type="ECO:0000313" key="7">
    <source>
        <dbReference type="EMBL" id="MXQ08884.1"/>
    </source>
</evidence>
<comment type="caution">
    <text evidence="7">The sequence shown here is derived from an EMBL/GenBank/DDBJ whole genome shotgun (WGS) entry which is preliminary data.</text>
</comment>
<dbReference type="EMBL" id="WUPT01000002">
    <property type="protein sequence ID" value="MXQ08884.1"/>
    <property type="molecule type" value="Genomic_DNA"/>
</dbReference>
<feature type="transmembrane region" description="Helical" evidence="5">
    <location>
        <begin position="346"/>
        <end position="364"/>
    </location>
</feature>
<dbReference type="GO" id="GO:0016020">
    <property type="term" value="C:membrane"/>
    <property type="evidence" value="ECO:0007669"/>
    <property type="project" value="UniProtKB-SubCell"/>
</dbReference>
<keyword evidence="2 5" id="KW-0812">Transmembrane</keyword>
<feature type="transmembrane region" description="Helical" evidence="5">
    <location>
        <begin position="163"/>
        <end position="180"/>
    </location>
</feature>
<reference evidence="7 8" key="1">
    <citation type="submission" date="2019-12" db="EMBL/GenBank/DDBJ databases">
        <authorList>
            <person name="Lee S.D."/>
        </authorList>
    </citation>
    <scope>NUCLEOTIDE SEQUENCE [LARGE SCALE GENOMIC DNA]</scope>
    <source>
        <strain evidence="7 8">GH1-50</strain>
    </source>
</reference>
<sequence length="414" mass="44144">MTAAERNIALYPWFRFTQNLLFWQAVWFLYFQNSLSAAEAILLYAVYDLATTILEVPSGWMSDRLGRRITLISAAVASVVACLLLALGGTFWVFVAGQVALGAAAALTSGTDTALLYESLEEAGQTDRVEAEELRAWRFGFSGLALSAVIGGAMSLWSFAVPFLASAVAYAVMLVIALRFTEPRHHRDDLAQGGEWARFASLKAAFVNPVLIWLLGLAVLMYGFSHIPFVFGQPFIQNALQSLGLAAEAPLVSGAVVTAMMLISVLFSLVAEKVRRAIGLAGILLFALGLQIGIIAVLAASKSVLAIAVLFLRMVPDSFSTAFILARTQRELSDDSRATYMSFKSLAARILFAASLWLAAGAASDVGLMSHAQMQPILAAYAGVGLIALIALAVASRFIAIDPRSSLGPENPGG</sequence>
<feature type="transmembrane region" description="Helical" evidence="5">
    <location>
        <begin position="210"/>
        <end position="231"/>
    </location>
</feature>
<dbReference type="SUPFAM" id="SSF103473">
    <property type="entry name" value="MFS general substrate transporter"/>
    <property type="match status" value="1"/>
</dbReference>
<dbReference type="PANTHER" id="PTHR23530:SF1">
    <property type="entry name" value="PERMEASE, MAJOR FACILITATOR SUPERFAMILY-RELATED"/>
    <property type="match status" value="1"/>
</dbReference>
<name>A0A7C9IH87_9RHOB</name>
<keyword evidence="3 5" id="KW-1133">Transmembrane helix</keyword>
<dbReference type="InterPro" id="IPR011701">
    <property type="entry name" value="MFS"/>
</dbReference>
<dbReference type="Gene3D" id="1.20.1250.20">
    <property type="entry name" value="MFS general substrate transporter like domains"/>
    <property type="match status" value="1"/>
</dbReference>
<dbReference type="InterPro" id="IPR053160">
    <property type="entry name" value="MFS_DHA3_Transporter"/>
</dbReference>
<dbReference type="GO" id="GO:0022857">
    <property type="term" value="F:transmembrane transporter activity"/>
    <property type="evidence" value="ECO:0007669"/>
    <property type="project" value="InterPro"/>
</dbReference>
<protein>
    <submittedName>
        <fullName evidence="7">MFS transporter</fullName>
    </submittedName>
</protein>
<comment type="subcellular location">
    <subcellularLocation>
        <location evidence="1">Membrane</location>
        <topology evidence="1">Multi-pass membrane protein</topology>
    </subcellularLocation>
</comment>
<evidence type="ECO:0000256" key="2">
    <source>
        <dbReference type="ARBA" id="ARBA00022692"/>
    </source>
</evidence>
<dbReference type="InterPro" id="IPR005829">
    <property type="entry name" value="Sugar_transporter_CS"/>
</dbReference>
<dbReference type="RefSeq" id="WP_160764776.1">
    <property type="nucleotide sequence ID" value="NZ_WUPT01000002.1"/>
</dbReference>
<feature type="transmembrane region" description="Helical" evidence="5">
    <location>
        <begin position="304"/>
        <end position="325"/>
    </location>
</feature>
<dbReference type="Proteomes" id="UP000480350">
    <property type="component" value="Unassembled WGS sequence"/>
</dbReference>
<dbReference type="InterPro" id="IPR020846">
    <property type="entry name" value="MFS_dom"/>
</dbReference>
<feature type="transmembrane region" description="Helical" evidence="5">
    <location>
        <begin position="277"/>
        <end position="298"/>
    </location>
</feature>
<feature type="transmembrane region" description="Helical" evidence="5">
    <location>
        <begin position="68"/>
        <end position="93"/>
    </location>
</feature>
<accession>A0A7C9IH87</accession>
<dbReference type="PANTHER" id="PTHR23530">
    <property type="entry name" value="TRANSPORT PROTEIN-RELATED"/>
    <property type="match status" value="1"/>
</dbReference>